<reference evidence="6" key="1">
    <citation type="journal article" date="2008" name="Proc. Natl. Acad. Sci. U.S.A.">
        <title>Complete genome of the uncultured termite group 1 bacteria in a single host protist cell.</title>
        <authorList>
            <person name="Hongoh Y."/>
            <person name="Sharma V.K."/>
            <person name="Prakash T."/>
            <person name="Noda S."/>
            <person name="Taylor T.D."/>
            <person name="Kudo T."/>
            <person name="Sakaki Y."/>
            <person name="Toyoda A."/>
            <person name="Hattori M."/>
            <person name="Ohkuma M."/>
        </authorList>
    </citation>
    <scope>NUCLEOTIDE SEQUENCE [LARGE SCALE GENOMIC DNA]</scope>
    <source>
        <strain evidence="6">Rs-D17 genomovar Ri2008</strain>
    </source>
</reference>
<dbReference type="HOGENOM" id="CLU_1414642_0_0_0"/>
<feature type="domain" description="Glycosyltransferase family 28 N-terminal" evidence="4">
    <location>
        <begin position="8"/>
        <end position="145"/>
    </location>
</feature>
<keyword evidence="1" id="KW-0328">Glycosyltransferase</keyword>
<gene>
    <name evidence="5" type="ordered locus">TGRD_378</name>
</gene>
<dbReference type="Gene3D" id="3.40.50.2000">
    <property type="entry name" value="Glycogen Phosphorylase B"/>
    <property type="match status" value="1"/>
</dbReference>
<evidence type="ECO:0000256" key="2">
    <source>
        <dbReference type="ARBA" id="ARBA00022679"/>
    </source>
</evidence>
<dbReference type="CAZy" id="GT28">
    <property type="family name" value="Glycosyltransferase Family 28"/>
</dbReference>
<dbReference type="PANTHER" id="PTHR21015:SF22">
    <property type="entry name" value="GLYCOSYLTRANSFERASE"/>
    <property type="match status" value="1"/>
</dbReference>
<evidence type="ECO:0000256" key="1">
    <source>
        <dbReference type="ARBA" id="ARBA00022676"/>
    </source>
</evidence>
<name>B1H033_ENDTX</name>
<accession>B1H033</accession>
<dbReference type="InterPro" id="IPR004276">
    <property type="entry name" value="GlycoTrans_28_N"/>
</dbReference>
<organism evidence="5 6">
    <name type="scientific">Endomicrobium trichonymphae</name>
    <dbReference type="NCBI Taxonomy" id="1408204"/>
    <lineage>
        <taxon>Bacteria</taxon>
        <taxon>Pseudomonadati</taxon>
        <taxon>Elusimicrobiota</taxon>
        <taxon>Endomicrobiia</taxon>
        <taxon>Endomicrobiales</taxon>
        <taxon>Endomicrobiaceae</taxon>
        <taxon>Candidatus Endomicrobiellum</taxon>
    </lineage>
</organism>
<keyword evidence="3" id="KW-1133">Transmembrane helix</keyword>
<dbReference type="AlphaFoldDB" id="B1H033"/>
<dbReference type="STRING" id="471821.TGRD_382"/>
<keyword evidence="6" id="KW-1185">Reference proteome</keyword>
<sequence length="192" mass="21818">MEMGDRNIIIASSGTGGHIYPGIALAEEFKNKGYNPIFFISNNTASIKILKNSGFEYIEFNVSGMPGEISFLFITFLVKMKFSFFKALIKIVKLNPLAVIGTGGYIAVPVLFAAKILHKKTFIHEQNAIPGKANILLNKITDKTFISFQSSEKYFKKKILFSQTIPLEKIFCRYQKKKYYGNLNLKTEFLRF</sequence>
<dbReference type="GO" id="GO:0005975">
    <property type="term" value="P:carbohydrate metabolic process"/>
    <property type="evidence" value="ECO:0007669"/>
    <property type="project" value="InterPro"/>
</dbReference>
<keyword evidence="3" id="KW-0812">Transmembrane</keyword>
<dbReference type="PATRIC" id="fig|471821.5.peg.620"/>
<dbReference type="Pfam" id="PF03033">
    <property type="entry name" value="Glyco_transf_28"/>
    <property type="match status" value="1"/>
</dbReference>
<evidence type="ECO:0000313" key="5">
    <source>
        <dbReference type="EMBL" id="BAG13865.1"/>
    </source>
</evidence>
<dbReference type="SUPFAM" id="SSF53756">
    <property type="entry name" value="UDP-Glycosyltransferase/glycogen phosphorylase"/>
    <property type="match status" value="1"/>
</dbReference>
<evidence type="ECO:0000259" key="4">
    <source>
        <dbReference type="Pfam" id="PF03033"/>
    </source>
</evidence>
<feature type="transmembrane region" description="Helical" evidence="3">
    <location>
        <begin position="97"/>
        <end position="117"/>
    </location>
</feature>
<evidence type="ECO:0000313" key="6">
    <source>
        <dbReference type="Proteomes" id="UP000001691"/>
    </source>
</evidence>
<keyword evidence="2 5" id="KW-0808">Transferase</keyword>
<dbReference type="PANTHER" id="PTHR21015">
    <property type="entry name" value="UDP-N-ACETYLGLUCOSAMINE--N-ACETYLMURAMYL-(PENTAPEPTIDE) PYROPHOSPHORYL-UNDECAPRENOL N-ACETYLGLUCOSAMINE TRANSFERASE 1"/>
    <property type="match status" value="1"/>
</dbReference>
<dbReference type="KEGG" id="rsd:TGRD_378"/>
<dbReference type="Proteomes" id="UP000001691">
    <property type="component" value="Chromosome"/>
</dbReference>
<keyword evidence="3" id="KW-0472">Membrane</keyword>
<evidence type="ECO:0000256" key="3">
    <source>
        <dbReference type="SAM" id="Phobius"/>
    </source>
</evidence>
<protein>
    <submittedName>
        <fullName evidence="5">UDP-N-acetylglucosamine:LPS N-acetylglucosamine transferase N-terminal domain</fullName>
    </submittedName>
</protein>
<dbReference type="EMBL" id="AP009510">
    <property type="protein sequence ID" value="BAG13865.1"/>
    <property type="molecule type" value="Genomic_DNA"/>
</dbReference>
<proteinExistence type="predicted"/>
<dbReference type="GO" id="GO:1901137">
    <property type="term" value="P:carbohydrate derivative biosynthetic process"/>
    <property type="evidence" value="ECO:0007669"/>
    <property type="project" value="UniProtKB-ARBA"/>
</dbReference>
<dbReference type="GO" id="GO:0016758">
    <property type="term" value="F:hexosyltransferase activity"/>
    <property type="evidence" value="ECO:0007669"/>
    <property type="project" value="InterPro"/>
</dbReference>
<dbReference type="CDD" id="cd03785">
    <property type="entry name" value="GT28_MurG"/>
    <property type="match status" value="1"/>
</dbReference>